<evidence type="ECO:0000256" key="3">
    <source>
        <dbReference type="ARBA" id="ARBA00023157"/>
    </source>
</evidence>
<reference evidence="6" key="1">
    <citation type="submission" date="2012-12" db="EMBL/GenBank/DDBJ databases">
        <title>Identification and characterization of a phenylalanine ammonia-lyase gene family in Isatis indigotica Fort.</title>
        <authorList>
            <person name="Liu Q."/>
            <person name="Chen J."/>
            <person name="Zhou X."/>
            <person name="Di P."/>
            <person name="Xiao Y."/>
            <person name="Xuan H."/>
            <person name="Zhang L."/>
            <person name="Chen W."/>
        </authorList>
    </citation>
    <scope>NUCLEOTIDE SEQUENCE</scope>
    <source>
        <tissue evidence="6">Salivary gland</tissue>
    </source>
</reference>
<keyword evidence="2" id="KW-0722">Serine protease inhibitor</keyword>
<evidence type="ECO:0000256" key="1">
    <source>
        <dbReference type="ARBA" id="ARBA00022690"/>
    </source>
</evidence>
<dbReference type="Gene3D" id="4.10.410.10">
    <property type="entry name" value="Pancreatic trypsin inhibitor Kunitz domain"/>
    <property type="match status" value="4"/>
</dbReference>
<sequence length="320" mass="36211">MHKEILWTLITTALGLCSGQNPKDGNVCLETPELGQGRNIVKGWSYNPYLDKCYVFDHVKRNYYNNENIFLNESACNQRCRPQFPAKCYAQPPLSKGTLDLPVVTYDPTTGRCLAIRAPDEDKTKNVFRSDASCTKECRDTDLRLCLNATETDCEYIDSPSYGYDSEEQTCKEKTDGSCGGFRSVEDCFRRCGPLVENKCTLPIQNIPTCEEPQKRYGYNQKTKQCEEFLGCADGGNSFQEAEQCWKHCVPATHRCNMKPNTGRFPKVGLFTRYYFDINQNACNSAKKVSRNVPGNTNLFKTAGQCEEICKPKYQGNLGH</sequence>
<evidence type="ECO:0000256" key="4">
    <source>
        <dbReference type="SAM" id="SignalP"/>
    </source>
</evidence>
<protein>
    <submittedName>
        <fullName evidence="6">Putative salivary kunitz domain protein</fullName>
    </submittedName>
</protein>
<feature type="domain" description="BPTI/Kunitz inhibitor" evidence="5">
    <location>
        <begin position="200"/>
        <end position="249"/>
    </location>
</feature>
<dbReference type="GO" id="GO:0004867">
    <property type="term" value="F:serine-type endopeptidase inhibitor activity"/>
    <property type="evidence" value="ECO:0007669"/>
    <property type="project" value="UniProtKB-KW"/>
</dbReference>
<dbReference type="AlphaFoldDB" id="A0A0K8RF51"/>
<dbReference type="Pfam" id="PF00014">
    <property type="entry name" value="Kunitz_BPTI"/>
    <property type="match status" value="3"/>
</dbReference>
<dbReference type="CDD" id="cd22625">
    <property type="entry name" value="Kunitz_ixolaris_1"/>
    <property type="match status" value="1"/>
</dbReference>
<accession>A0A0K8RF51</accession>
<organism evidence="6">
    <name type="scientific">Ixodes ricinus</name>
    <name type="common">Common tick</name>
    <name type="synonym">Acarus ricinus</name>
    <dbReference type="NCBI Taxonomy" id="34613"/>
    <lineage>
        <taxon>Eukaryota</taxon>
        <taxon>Metazoa</taxon>
        <taxon>Ecdysozoa</taxon>
        <taxon>Arthropoda</taxon>
        <taxon>Chelicerata</taxon>
        <taxon>Arachnida</taxon>
        <taxon>Acari</taxon>
        <taxon>Parasitiformes</taxon>
        <taxon>Ixodida</taxon>
        <taxon>Ixodoidea</taxon>
        <taxon>Ixodidae</taxon>
        <taxon>Ixodinae</taxon>
        <taxon>Ixodes</taxon>
    </lineage>
</organism>
<feature type="domain" description="BPTI/Kunitz inhibitor" evidence="5">
    <location>
        <begin position="256"/>
        <end position="310"/>
    </location>
</feature>
<evidence type="ECO:0000259" key="5">
    <source>
        <dbReference type="PROSITE" id="PS50279"/>
    </source>
</evidence>
<evidence type="ECO:0000313" key="6">
    <source>
        <dbReference type="EMBL" id="JAA69503.1"/>
    </source>
</evidence>
<dbReference type="SMART" id="SM00131">
    <property type="entry name" value="KU"/>
    <property type="match status" value="4"/>
</dbReference>
<keyword evidence="4" id="KW-0732">Signal</keyword>
<keyword evidence="3" id="KW-1015">Disulfide bond</keyword>
<feature type="signal peptide" evidence="4">
    <location>
        <begin position="1"/>
        <end position="19"/>
    </location>
</feature>
<dbReference type="PANTHER" id="PTHR10083">
    <property type="entry name" value="KUNITZ-TYPE PROTEASE INHIBITOR-RELATED"/>
    <property type="match status" value="1"/>
</dbReference>
<dbReference type="InterPro" id="IPR050098">
    <property type="entry name" value="TFPI/VKTCI-like"/>
</dbReference>
<dbReference type="GO" id="GO:0005615">
    <property type="term" value="C:extracellular space"/>
    <property type="evidence" value="ECO:0007669"/>
    <property type="project" value="TreeGrafter"/>
</dbReference>
<dbReference type="InterPro" id="IPR036880">
    <property type="entry name" value="Kunitz_BPTI_sf"/>
</dbReference>
<evidence type="ECO:0000256" key="2">
    <source>
        <dbReference type="ARBA" id="ARBA00022900"/>
    </source>
</evidence>
<name>A0A0K8RF51_IXORI</name>
<feature type="chain" id="PRO_5005517704" evidence="4">
    <location>
        <begin position="20"/>
        <end position="320"/>
    </location>
</feature>
<dbReference type="EMBL" id="GADI01004305">
    <property type="protein sequence ID" value="JAA69503.1"/>
    <property type="molecule type" value="mRNA"/>
</dbReference>
<keyword evidence="1" id="KW-0646">Protease inhibitor</keyword>
<dbReference type="SUPFAM" id="SSF57362">
    <property type="entry name" value="BPTI-like"/>
    <property type="match status" value="4"/>
</dbReference>
<dbReference type="PANTHER" id="PTHR10083:SF374">
    <property type="entry name" value="BPTI_KUNITZ INHIBITOR DOMAIN-CONTAINING PROTEIN"/>
    <property type="match status" value="1"/>
</dbReference>
<dbReference type="PROSITE" id="PS50279">
    <property type="entry name" value="BPTI_KUNITZ_2"/>
    <property type="match status" value="2"/>
</dbReference>
<dbReference type="InterPro" id="IPR002223">
    <property type="entry name" value="Kunitz_BPTI"/>
</dbReference>
<proteinExistence type="evidence at transcript level"/>